<evidence type="ECO:0000313" key="22">
    <source>
        <dbReference type="Proteomes" id="UP000185469"/>
    </source>
</evidence>
<dbReference type="AlphaFoldDB" id="A0A1L7CYU5"/>
<keyword evidence="9 19" id="KW-0808">Transferase</keyword>
<dbReference type="UniPathway" id="UPA00148">
    <property type="reaction ID" value="UER00238"/>
</dbReference>
<evidence type="ECO:0000256" key="6">
    <source>
        <dbReference type="ARBA" id="ARBA00015850"/>
    </source>
</evidence>
<evidence type="ECO:0000256" key="18">
    <source>
        <dbReference type="ARBA" id="ARBA00049504"/>
    </source>
</evidence>
<dbReference type="OrthoDB" id="9794223at2"/>
<comment type="pathway">
    <text evidence="3 19">Cofactor biosynthesis; adenosylcobalamin biosynthesis; adenosylcobalamin from cob(II)yrinate a,c-diamide: step 7/7.</text>
</comment>
<feature type="region of interest" description="Disordered" evidence="20">
    <location>
        <begin position="1"/>
        <end position="21"/>
    </location>
</feature>
<organism evidence="21 22">
    <name type="scientific">Corynebacterium sphenisci DSM 44792</name>
    <dbReference type="NCBI Taxonomy" id="1437874"/>
    <lineage>
        <taxon>Bacteria</taxon>
        <taxon>Bacillati</taxon>
        <taxon>Actinomycetota</taxon>
        <taxon>Actinomycetes</taxon>
        <taxon>Mycobacteriales</taxon>
        <taxon>Corynebacteriaceae</taxon>
        <taxon>Corynebacterium</taxon>
    </lineage>
</organism>
<dbReference type="EC" id="2.7.8.26" evidence="5 19"/>
<evidence type="ECO:0000313" key="21">
    <source>
        <dbReference type="EMBL" id="APT90997.1"/>
    </source>
</evidence>
<keyword evidence="11 19" id="KW-0460">Magnesium</keyword>
<evidence type="ECO:0000256" key="5">
    <source>
        <dbReference type="ARBA" id="ARBA00013200"/>
    </source>
</evidence>
<keyword evidence="8 19" id="KW-0169">Cobalamin biosynthesis</keyword>
<evidence type="ECO:0000256" key="20">
    <source>
        <dbReference type="SAM" id="MobiDB-lite"/>
    </source>
</evidence>
<feature type="transmembrane region" description="Helical" evidence="19">
    <location>
        <begin position="170"/>
        <end position="188"/>
    </location>
</feature>
<dbReference type="STRING" id="1437874.CSPHI_08055"/>
<comment type="similarity">
    <text evidence="4 19">Belongs to the CobS family.</text>
</comment>
<keyword evidence="7 19" id="KW-1003">Cell membrane</keyword>
<evidence type="ECO:0000256" key="7">
    <source>
        <dbReference type="ARBA" id="ARBA00022475"/>
    </source>
</evidence>
<dbReference type="InterPro" id="IPR003805">
    <property type="entry name" value="CobS"/>
</dbReference>
<evidence type="ECO:0000256" key="19">
    <source>
        <dbReference type="HAMAP-Rule" id="MF_00719"/>
    </source>
</evidence>
<evidence type="ECO:0000256" key="14">
    <source>
        <dbReference type="ARBA" id="ARBA00025228"/>
    </source>
</evidence>
<dbReference type="GO" id="GO:0051073">
    <property type="term" value="F:adenosylcobinamide-GDP ribazoletransferase activity"/>
    <property type="evidence" value="ECO:0007669"/>
    <property type="project" value="UniProtKB-UniRule"/>
</dbReference>
<comment type="catalytic activity">
    <reaction evidence="17 19">
        <text>alpha-ribazole + adenosylcob(III)inamide-GDP = adenosylcob(III)alamin + GMP + H(+)</text>
        <dbReference type="Rhea" id="RHEA:16049"/>
        <dbReference type="ChEBI" id="CHEBI:10329"/>
        <dbReference type="ChEBI" id="CHEBI:15378"/>
        <dbReference type="ChEBI" id="CHEBI:18408"/>
        <dbReference type="ChEBI" id="CHEBI:58115"/>
        <dbReference type="ChEBI" id="CHEBI:60487"/>
        <dbReference type="EC" id="2.7.8.26"/>
    </reaction>
</comment>
<evidence type="ECO:0000256" key="16">
    <source>
        <dbReference type="ARBA" id="ARBA00032853"/>
    </source>
</evidence>
<feature type="transmembrane region" description="Helical" evidence="19">
    <location>
        <begin position="55"/>
        <end position="82"/>
    </location>
</feature>
<dbReference type="KEGG" id="csph:CSPHI_08055"/>
<evidence type="ECO:0000256" key="2">
    <source>
        <dbReference type="ARBA" id="ARBA00004651"/>
    </source>
</evidence>
<evidence type="ECO:0000256" key="9">
    <source>
        <dbReference type="ARBA" id="ARBA00022679"/>
    </source>
</evidence>
<evidence type="ECO:0000256" key="4">
    <source>
        <dbReference type="ARBA" id="ARBA00010561"/>
    </source>
</evidence>
<keyword evidence="12 19" id="KW-1133">Transmembrane helix</keyword>
<keyword evidence="22" id="KW-1185">Reference proteome</keyword>
<dbReference type="HAMAP" id="MF_00719">
    <property type="entry name" value="CobS"/>
    <property type="match status" value="1"/>
</dbReference>
<feature type="transmembrane region" description="Helical" evidence="19">
    <location>
        <begin position="266"/>
        <end position="289"/>
    </location>
</feature>
<feature type="transmembrane region" description="Helical" evidence="19">
    <location>
        <begin position="88"/>
        <end position="106"/>
    </location>
</feature>
<dbReference type="Proteomes" id="UP000185469">
    <property type="component" value="Chromosome"/>
</dbReference>
<comment type="function">
    <text evidence="14 19">Joins adenosylcobinamide-GDP and alpha-ribazole to generate adenosylcobalamin (Ado-cobalamin). Also synthesizes adenosylcobalamin 5'-phosphate from adenosylcobinamide-GDP and alpha-ribazole 5'-phosphate.</text>
</comment>
<evidence type="ECO:0000256" key="1">
    <source>
        <dbReference type="ARBA" id="ARBA00001946"/>
    </source>
</evidence>
<evidence type="ECO:0000256" key="13">
    <source>
        <dbReference type="ARBA" id="ARBA00023136"/>
    </source>
</evidence>
<feature type="transmembrane region" description="Helical" evidence="19">
    <location>
        <begin position="226"/>
        <end position="254"/>
    </location>
</feature>
<comment type="cofactor">
    <cofactor evidence="1 19">
        <name>Mg(2+)</name>
        <dbReference type="ChEBI" id="CHEBI:18420"/>
    </cofactor>
</comment>
<evidence type="ECO:0000256" key="17">
    <source>
        <dbReference type="ARBA" id="ARBA00048623"/>
    </source>
</evidence>
<dbReference type="GO" id="GO:0009236">
    <property type="term" value="P:cobalamin biosynthetic process"/>
    <property type="evidence" value="ECO:0007669"/>
    <property type="project" value="UniProtKB-UniRule"/>
</dbReference>
<dbReference type="Pfam" id="PF02654">
    <property type="entry name" value="CobS"/>
    <property type="match status" value="1"/>
</dbReference>
<dbReference type="PANTHER" id="PTHR34148">
    <property type="entry name" value="ADENOSYLCOBINAMIDE-GDP RIBAZOLETRANSFERASE"/>
    <property type="match status" value="1"/>
</dbReference>
<protein>
    <recommendedName>
        <fullName evidence="6 19">Adenosylcobinamide-GDP ribazoletransferase</fullName>
        <ecNumber evidence="5 19">2.7.8.26</ecNumber>
    </recommendedName>
    <alternativeName>
        <fullName evidence="16 19">Cobalamin synthase</fullName>
    </alternativeName>
    <alternativeName>
        <fullName evidence="15 19">Cobalamin-5'-phosphate synthase</fullName>
    </alternativeName>
</protein>
<accession>A0A1L7CYU5</accession>
<keyword evidence="13 19" id="KW-0472">Membrane</keyword>
<gene>
    <name evidence="19" type="primary">cobS</name>
    <name evidence="21" type="ORF">CSPHI_08055</name>
</gene>
<evidence type="ECO:0000256" key="8">
    <source>
        <dbReference type="ARBA" id="ARBA00022573"/>
    </source>
</evidence>
<dbReference type="RefSeq" id="WP_075692293.1">
    <property type="nucleotide sequence ID" value="NZ_CP009248.1"/>
</dbReference>
<dbReference type="GO" id="GO:0005886">
    <property type="term" value="C:plasma membrane"/>
    <property type="evidence" value="ECO:0007669"/>
    <property type="project" value="UniProtKB-SubCell"/>
</dbReference>
<dbReference type="GO" id="GO:0008818">
    <property type="term" value="F:cobalamin 5'-phosphate synthase activity"/>
    <property type="evidence" value="ECO:0007669"/>
    <property type="project" value="UniProtKB-UniRule"/>
</dbReference>
<keyword evidence="10 19" id="KW-0812">Transmembrane</keyword>
<name>A0A1L7CYU5_9CORY</name>
<comment type="catalytic activity">
    <reaction evidence="18 19">
        <text>alpha-ribazole 5'-phosphate + adenosylcob(III)inamide-GDP = adenosylcob(III)alamin 5'-phosphate + GMP + H(+)</text>
        <dbReference type="Rhea" id="RHEA:23560"/>
        <dbReference type="ChEBI" id="CHEBI:15378"/>
        <dbReference type="ChEBI" id="CHEBI:57918"/>
        <dbReference type="ChEBI" id="CHEBI:58115"/>
        <dbReference type="ChEBI" id="CHEBI:60487"/>
        <dbReference type="ChEBI" id="CHEBI:60493"/>
        <dbReference type="EC" id="2.7.8.26"/>
    </reaction>
</comment>
<dbReference type="PANTHER" id="PTHR34148:SF1">
    <property type="entry name" value="ADENOSYLCOBINAMIDE-GDP RIBAZOLETRANSFERASE"/>
    <property type="match status" value="1"/>
</dbReference>
<comment type="subcellular location">
    <subcellularLocation>
        <location evidence="2 19">Cell membrane</location>
        <topology evidence="2 19">Multi-pass membrane protein</topology>
    </subcellularLocation>
</comment>
<sequence>MSGKAGPHPPGGPGAAAGEGHGPALAEGLGTALNWLTVLPVPGARTFDRVTGRRAIAALPVVGLVVGLVQAAVLLAVTGLAGTGTARAGLLAALAGLLAVAAAEALTRGMHLDGLADVADALGSYAPPARAREILADPATGPMALGAVALTLPLHAAGLAALAAQQPAGGGAGGLAAAAAPLALPAVLSRAAAMTACRRGWPAAGATGFGALVAGTQPAWSLLAWWAVLAAAAYAAAGAAGLAAAGIAAAGALALGRHALRRLGGVGGDVLGAIIELSAAAVAVTLALAA</sequence>
<dbReference type="EMBL" id="CP009248">
    <property type="protein sequence ID" value="APT90997.1"/>
    <property type="molecule type" value="Genomic_DNA"/>
</dbReference>
<evidence type="ECO:0000256" key="10">
    <source>
        <dbReference type="ARBA" id="ARBA00022692"/>
    </source>
</evidence>
<evidence type="ECO:0000256" key="3">
    <source>
        <dbReference type="ARBA" id="ARBA00004663"/>
    </source>
</evidence>
<feature type="transmembrane region" description="Helical" evidence="19">
    <location>
        <begin position="144"/>
        <end position="164"/>
    </location>
</feature>
<evidence type="ECO:0000256" key="15">
    <source>
        <dbReference type="ARBA" id="ARBA00032605"/>
    </source>
</evidence>
<proteinExistence type="inferred from homology"/>
<feature type="transmembrane region" description="Helical" evidence="19">
    <location>
        <begin position="200"/>
        <end position="220"/>
    </location>
</feature>
<evidence type="ECO:0000256" key="11">
    <source>
        <dbReference type="ARBA" id="ARBA00022842"/>
    </source>
</evidence>
<evidence type="ECO:0000256" key="12">
    <source>
        <dbReference type="ARBA" id="ARBA00022989"/>
    </source>
</evidence>
<reference evidence="21 22" key="1">
    <citation type="submission" date="2014-08" db="EMBL/GenBank/DDBJ databases">
        <title>Complete genome sequence of Corynebacterium sphenisci CECT 5990(T) (=DSM 44792(T)), isolated from healthy wild penguins.</title>
        <authorList>
            <person name="Ruckert C."/>
            <person name="Albersmeier A."/>
            <person name="Winkler A."/>
            <person name="Kalinowski J."/>
        </authorList>
    </citation>
    <scope>NUCLEOTIDE SEQUENCE [LARGE SCALE GENOMIC DNA]</scope>
    <source>
        <strain evidence="21 22">DSM 44792</strain>
    </source>
</reference>